<reference evidence="1" key="1">
    <citation type="submission" date="2022-08" db="EMBL/GenBank/DDBJ databases">
        <authorList>
            <person name="Gutierrez-Valencia J."/>
        </authorList>
    </citation>
    <scope>NUCLEOTIDE SEQUENCE</scope>
</reference>
<accession>A0AAV0S3C0</accession>
<name>A0AAV0S3C0_9ROSI</name>
<gene>
    <name evidence="1" type="ORF">LITE_LOCUS50775</name>
</gene>
<organism evidence="1 2">
    <name type="scientific">Linum tenue</name>
    <dbReference type="NCBI Taxonomy" id="586396"/>
    <lineage>
        <taxon>Eukaryota</taxon>
        <taxon>Viridiplantae</taxon>
        <taxon>Streptophyta</taxon>
        <taxon>Embryophyta</taxon>
        <taxon>Tracheophyta</taxon>
        <taxon>Spermatophyta</taxon>
        <taxon>Magnoliopsida</taxon>
        <taxon>eudicotyledons</taxon>
        <taxon>Gunneridae</taxon>
        <taxon>Pentapetalae</taxon>
        <taxon>rosids</taxon>
        <taxon>fabids</taxon>
        <taxon>Malpighiales</taxon>
        <taxon>Linaceae</taxon>
        <taxon>Linum</taxon>
    </lineage>
</organism>
<evidence type="ECO:0000313" key="1">
    <source>
        <dbReference type="EMBL" id="CAI0626242.1"/>
    </source>
</evidence>
<dbReference type="SUPFAM" id="SSF52047">
    <property type="entry name" value="RNI-like"/>
    <property type="match status" value="1"/>
</dbReference>
<dbReference type="EMBL" id="CAMGYJ010000011">
    <property type="protein sequence ID" value="CAI0626242.1"/>
    <property type="molecule type" value="Genomic_DNA"/>
</dbReference>
<dbReference type="Gene3D" id="3.80.10.10">
    <property type="entry name" value="Ribonuclease Inhibitor"/>
    <property type="match status" value="1"/>
</dbReference>
<dbReference type="Proteomes" id="UP001154282">
    <property type="component" value="Unassembled WGS sequence"/>
</dbReference>
<keyword evidence="2" id="KW-1185">Reference proteome</keyword>
<protein>
    <submittedName>
        <fullName evidence="1">Uncharacterized protein</fullName>
    </submittedName>
</protein>
<comment type="caution">
    <text evidence="1">The sequence shown here is derived from an EMBL/GenBank/DDBJ whole genome shotgun (WGS) entry which is preliminary data.</text>
</comment>
<sequence length="307" mass="34527">MVQSLKITIEFADETETEIFDRLMECVPSVGLQDLRVLGCSGFMDESHHSQTAFESISTCAESLEKLQLEEFKFSVTAFGRESWSSFRVLRELVLDGVCFDFIGEEEIDPFAGFPALKQLSLSSCFRHIHRDDDPLVDTAVLGVNGHQLLTLEINKPIGFSEITVSAAKLTSFTFKFEILDSYPITEVSLDAPSLEHAAVNLKGYKDSTVDEIKENVQNGYAVLIHGLRRAESLIFKFGTTTAFWSACQLLRGRPSPFRRLKSLTLRHKEDRAVITDHHQDVIAYFFGRSAPRIYYGDRVTEVGPSV</sequence>
<evidence type="ECO:0000313" key="2">
    <source>
        <dbReference type="Proteomes" id="UP001154282"/>
    </source>
</evidence>
<dbReference type="AlphaFoldDB" id="A0AAV0S3C0"/>
<proteinExistence type="predicted"/>
<dbReference type="InterPro" id="IPR032675">
    <property type="entry name" value="LRR_dom_sf"/>
</dbReference>